<evidence type="ECO:0000313" key="5">
    <source>
        <dbReference type="Proteomes" id="UP000630594"/>
    </source>
</evidence>
<protein>
    <recommendedName>
        <fullName evidence="6">Flp family type IVb pilin</fullName>
    </recommendedName>
</protein>
<dbReference type="EMBL" id="CP038462">
    <property type="protein sequence ID" value="QCC77916.1"/>
    <property type="molecule type" value="Genomic_DNA"/>
</dbReference>
<reference evidence="3" key="4">
    <citation type="submission" date="2019-03" db="EMBL/GenBank/DDBJ databases">
        <authorList>
            <person name="Huang Y."/>
        </authorList>
    </citation>
    <scope>NUCLEOTIDE SEQUENCE</scope>
    <source>
        <strain evidence="3">JCM 16608</strain>
    </source>
</reference>
<evidence type="ECO:0000313" key="4">
    <source>
        <dbReference type="Proteomes" id="UP000297025"/>
    </source>
</evidence>
<evidence type="ECO:0000256" key="1">
    <source>
        <dbReference type="SAM" id="Phobius"/>
    </source>
</evidence>
<organism evidence="3 4">
    <name type="scientific">Nocardioides daphniae</name>
    <dbReference type="NCBI Taxonomy" id="402297"/>
    <lineage>
        <taxon>Bacteria</taxon>
        <taxon>Bacillati</taxon>
        <taxon>Actinomycetota</taxon>
        <taxon>Actinomycetes</taxon>
        <taxon>Propionibacteriales</taxon>
        <taxon>Nocardioidaceae</taxon>
        <taxon>Nocardioides</taxon>
    </lineage>
</organism>
<proteinExistence type="predicted"/>
<dbReference type="OrthoDB" id="3830532at2"/>
<dbReference type="EMBL" id="BMCK01000003">
    <property type="protein sequence ID" value="GGD24052.1"/>
    <property type="molecule type" value="Genomic_DNA"/>
</dbReference>
<reference evidence="3 4" key="1">
    <citation type="journal article" date="2008" name="Int. J. Syst. Evol. Microbiol.">
        <title>Nocardioides daphniae sp. nov., isolated from Daphnia cucullata (Crustacea: Cladocera).</title>
        <authorList>
            <person name="Toth E.M."/>
            <person name="Keki Z."/>
            <person name="Homonnay Z.G."/>
            <person name="Borsodi A.K."/>
            <person name="Marialigeti K."/>
            <person name="Schumann P."/>
        </authorList>
    </citation>
    <scope>NUCLEOTIDE SEQUENCE [LARGE SCALE GENOMIC DNA]</scope>
    <source>
        <strain evidence="3 4">JCM 16608</strain>
    </source>
</reference>
<dbReference type="Proteomes" id="UP000297025">
    <property type="component" value="Chromosome"/>
</dbReference>
<feature type="transmembrane region" description="Helical" evidence="1">
    <location>
        <begin position="30"/>
        <end position="50"/>
    </location>
</feature>
<dbReference type="AlphaFoldDB" id="A0A4P7UCY8"/>
<reference evidence="5" key="3">
    <citation type="journal article" date="2019" name="Int. J. Syst. Evol. Microbiol.">
        <title>The Global Catalogue of Microorganisms (GCM) 10K type strain sequencing project: providing services to taxonomists for standard genome sequencing and annotation.</title>
        <authorList>
            <consortium name="The Broad Institute Genomics Platform"/>
            <consortium name="The Broad Institute Genome Sequencing Center for Infectious Disease"/>
            <person name="Wu L."/>
            <person name="Ma J."/>
        </authorList>
    </citation>
    <scope>NUCLEOTIDE SEQUENCE [LARGE SCALE GENOMIC DNA]</scope>
    <source>
        <strain evidence="5">CCM 7403</strain>
    </source>
</reference>
<reference evidence="2" key="2">
    <citation type="journal article" date="2014" name="Int. J. Syst. Evol. Microbiol.">
        <title>Complete genome of a new Firmicutes species belonging to the dominant human colonic microbiota ('Ruminococcus bicirculans') reveals two chromosomes and a selective capacity to utilize plant glucans.</title>
        <authorList>
            <consortium name="NISC Comparative Sequencing Program"/>
            <person name="Wegmann U."/>
            <person name="Louis P."/>
            <person name="Goesmann A."/>
            <person name="Henrissat B."/>
            <person name="Duncan S.H."/>
            <person name="Flint H.J."/>
        </authorList>
    </citation>
    <scope>NUCLEOTIDE SEQUENCE</scope>
    <source>
        <strain evidence="2">CCM 7403</strain>
    </source>
</reference>
<gene>
    <name evidence="3" type="ORF">E2C04_13315</name>
    <name evidence="2" type="ORF">GCM10007231_23980</name>
</gene>
<name>A0A4P7UCY8_9ACTN</name>
<reference evidence="2" key="5">
    <citation type="submission" date="2024-05" db="EMBL/GenBank/DDBJ databases">
        <authorList>
            <person name="Sun Q."/>
            <person name="Sedlacek I."/>
        </authorList>
    </citation>
    <scope>NUCLEOTIDE SEQUENCE</scope>
    <source>
        <strain evidence="2">CCM 7403</strain>
    </source>
</reference>
<keyword evidence="1" id="KW-0472">Membrane</keyword>
<keyword evidence="1" id="KW-1133">Transmembrane helix</keyword>
<keyword evidence="1" id="KW-0812">Transmembrane</keyword>
<dbReference type="Proteomes" id="UP000630594">
    <property type="component" value="Unassembled WGS sequence"/>
</dbReference>
<sequence length="65" mass="7206">MTSQHLQFLVIMLNGRLAAARKDERGVSAVEWVVISGLVALIAFSIYAILRQRLEGKANNLQLDP</sequence>
<evidence type="ECO:0000313" key="3">
    <source>
        <dbReference type="EMBL" id="QCC77916.1"/>
    </source>
</evidence>
<evidence type="ECO:0008006" key="6">
    <source>
        <dbReference type="Google" id="ProtNLM"/>
    </source>
</evidence>
<evidence type="ECO:0000313" key="2">
    <source>
        <dbReference type="EMBL" id="GGD24052.1"/>
    </source>
</evidence>
<accession>A0A4P7UCY8</accession>
<dbReference type="KEGG" id="ndp:E2C04_13315"/>
<keyword evidence="5" id="KW-1185">Reference proteome</keyword>
<dbReference type="RefSeq" id="WP_135832959.1">
    <property type="nucleotide sequence ID" value="NZ_BMCK01000003.1"/>
</dbReference>